<name>A0A4Q0PLP7_9FLAO</name>
<evidence type="ECO:0000256" key="1">
    <source>
        <dbReference type="SAM" id="MobiDB-lite"/>
    </source>
</evidence>
<dbReference type="GO" id="GO:0016757">
    <property type="term" value="F:glycosyltransferase activity"/>
    <property type="evidence" value="ECO:0007669"/>
    <property type="project" value="TreeGrafter"/>
</dbReference>
<protein>
    <submittedName>
        <fullName evidence="3">Glycosyltransferase involved in cell wall biosynthesis</fullName>
    </submittedName>
</protein>
<dbReference type="InterPro" id="IPR055259">
    <property type="entry name" value="YkvP/CgeB_Glyco_trans-like"/>
</dbReference>
<evidence type="ECO:0000313" key="3">
    <source>
        <dbReference type="EMBL" id="RXG29959.1"/>
    </source>
</evidence>
<dbReference type="EMBL" id="QOVL01000008">
    <property type="protein sequence ID" value="RXG29959.1"/>
    <property type="molecule type" value="Genomic_DNA"/>
</dbReference>
<accession>A0A4Q0PLP7</accession>
<gene>
    <name evidence="3" type="ORF">DSL99_2015</name>
</gene>
<evidence type="ECO:0000259" key="2">
    <source>
        <dbReference type="Pfam" id="PF13524"/>
    </source>
</evidence>
<keyword evidence="3" id="KW-0808">Transferase</keyword>
<feature type="compositionally biased region" description="Polar residues" evidence="1">
    <location>
        <begin position="393"/>
        <end position="403"/>
    </location>
</feature>
<organism evidence="3 4">
    <name type="scientific">Leeuwenhoekiella marinoflava</name>
    <dbReference type="NCBI Taxonomy" id="988"/>
    <lineage>
        <taxon>Bacteria</taxon>
        <taxon>Pseudomonadati</taxon>
        <taxon>Bacteroidota</taxon>
        <taxon>Flavobacteriia</taxon>
        <taxon>Flavobacteriales</taxon>
        <taxon>Flavobacteriaceae</taxon>
        <taxon>Leeuwenhoekiella</taxon>
    </lineage>
</organism>
<dbReference type="Proteomes" id="UP000290608">
    <property type="component" value="Unassembled WGS sequence"/>
</dbReference>
<proteinExistence type="predicted"/>
<sequence length="412" mass="47365">MYLITLNVTQFMRILLVGEYSNLHNSLKSGLIQAGHQVTLISTGDAFKKFPADVKFSAKRIEGSSLLRFLRKVIFKIFRVDIAFLEIGYRCLDWLVDQKNYDVIQLINEYPLKTPYFFEKRIFKRLRSLTSKMIVLACGDDYIYLKNIDKLPHHPILQHPGIGFPFSDKYLTQKHKVYHDFVFQQKDLIISSDLDYHSVYNGIKDYYGLIPNPVDLSNFYLKPKKETSRIVIFHGINHTNYYKKGNDYFDAALAIIQQKYQDKIEVISVTSIPYAEYIQSYNEADIVLDQTYALDQGYNALEAMAQGKVVFTGAGALFCKTYHLKPNSVAIHTIPNAEKIAADLEKLILNPNRIQEIGQAARLFIEKHHDYKVVANNYMEAWKTIKAKLDESSASAEAQNTDTKPCKPIESL</sequence>
<dbReference type="SUPFAM" id="SSF53756">
    <property type="entry name" value="UDP-Glycosyltransferase/glycogen phosphorylase"/>
    <property type="match status" value="1"/>
</dbReference>
<dbReference type="PANTHER" id="PTHR12526:SF625">
    <property type="entry name" value="PHOSPHATIDYLINOSITOL GLYCAN-CLASS A"/>
    <property type="match status" value="1"/>
</dbReference>
<dbReference type="Gene3D" id="3.40.50.2000">
    <property type="entry name" value="Glycogen Phosphorylase B"/>
    <property type="match status" value="1"/>
</dbReference>
<reference evidence="3 4" key="1">
    <citation type="submission" date="2018-07" db="EMBL/GenBank/DDBJ databases">
        <title>Leeuwenhoekiella genomics.</title>
        <authorList>
            <person name="Tahon G."/>
            <person name="Willems A."/>
        </authorList>
    </citation>
    <scope>NUCLEOTIDE SEQUENCE [LARGE SCALE GENOMIC DNA]</scope>
    <source>
        <strain evidence="3 4">LMG 1345</strain>
    </source>
</reference>
<dbReference type="PANTHER" id="PTHR12526">
    <property type="entry name" value="GLYCOSYLTRANSFERASE"/>
    <property type="match status" value="1"/>
</dbReference>
<evidence type="ECO:0000313" key="4">
    <source>
        <dbReference type="Proteomes" id="UP000290608"/>
    </source>
</evidence>
<dbReference type="AlphaFoldDB" id="A0A4Q0PLP7"/>
<dbReference type="STRING" id="1122159.SAMN02745246_02022"/>
<feature type="domain" description="Spore protein YkvP/CgeB glycosyl transferase-like" evidence="2">
    <location>
        <begin position="259"/>
        <end position="379"/>
    </location>
</feature>
<dbReference type="Pfam" id="PF13524">
    <property type="entry name" value="Glyco_trans_1_2"/>
    <property type="match status" value="1"/>
</dbReference>
<feature type="region of interest" description="Disordered" evidence="1">
    <location>
        <begin position="393"/>
        <end position="412"/>
    </location>
</feature>
<comment type="caution">
    <text evidence="3">The sequence shown here is derived from an EMBL/GenBank/DDBJ whole genome shotgun (WGS) entry which is preliminary data.</text>
</comment>